<dbReference type="EMBL" id="JADBFD010000016">
    <property type="protein sequence ID" value="MBE2888648.1"/>
    <property type="molecule type" value="Genomic_DNA"/>
</dbReference>
<organism evidence="1 2">
    <name type="scientific">Geobacter anodireducens</name>
    <dbReference type="NCBI Taxonomy" id="1340425"/>
    <lineage>
        <taxon>Bacteria</taxon>
        <taxon>Pseudomonadati</taxon>
        <taxon>Thermodesulfobacteriota</taxon>
        <taxon>Desulfuromonadia</taxon>
        <taxon>Geobacterales</taxon>
        <taxon>Geobacteraceae</taxon>
        <taxon>Geobacter</taxon>
    </lineage>
</organism>
<reference evidence="1 2" key="1">
    <citation type="submission" date="2020-10" db="EMBL/GenBank/DDBJ databases">
        <title>Investigation of anaerobic biodegradation of phenanthrene by a sulfate-dependent Geobacter anodireducens strain PheS2.</title>
        <authorList>
            <person name="Zhang Z."/>
        </authorList>
    </citation>
    <scope>NUCLEOTIDE SEQUENCE [LARGE SCALE GENOMIC DNA]</scope>
    <source>
        <strain evidence="1 2">PheS2</strain>
    </source>
</reference>
<dbReference type="InterPro" id="IPR036280">
    <property type="entry name" value="Multihaem_cyt_sf"/>
</dbReference>
<evidence type="ECO:0000313" key="1">
    <source>
        <dbReference type="EMBL" id="MBE2888648.1"/>
    </source>
</evidence>
<protein>
    <submittedName>
        <fullName evidence="1">Cytochrome C</fullName>
    </submittedName>
</protein>
<dbReference type="SUPFAM" id="SSF48695">
    <property type="entry name" value="Multiheme cytochromes"/>
    <property type="match status" value="1"/>
</dbReference>
<keyword evidence="2" id="KW-1185">Reference proteome</keyword>
<sequence length="147" mass="15812">MTSPATGCQMRLFFTAVMVALLWGTSGGQSVLAAEHVSPHDAQGACLSCHIAPERDLNADRFPFSGKKQLKYGVNGACLQCHGIDFGHGVGKKPEMNRTGLPLDGDGLIACAITCHDMHVVAAENPHQKAYHLRVPVEDLCFSCHDR</sequence>
<proteinExistence type="predicted"/>
<dbReference type="RefSeq" id="WP_052269409.1">
    <property type="nucleotide sequence ID" value="NZ_JADBFD010000016.1"/>
</dbReference>
<accession>A0ABR9NWM2</accession>
<evidence type="ECO:0000313" key="2">
    <source>
        <dbReference type="Proteomes" id="UP000618926"/>
    </source>
</evidence>
<gene>
    <name evidence="1" type="ORF">IIE05_11770</name>
</gene>
<name>A0ABR9NWM2_9BACT</name>
<dbReference type="Proteomes" id="UP000618926">
    <property type="component" value="Unassembled WGS sequence"/>
</dbReference>
<comment type="caution">
    <text evidence="1">The sequence shown here is derived from an EMBL/GenBank/DDBJ whole genome shotgun (WGS) entry which is preliminary data.</text>
</comment>